<name>A0A9X9WFB1_9PROT</name>
<dbReference type="PANTHER" id="PTHR30441:SF8">
    <property type="entry name" value="DUF748 DOMAIN-CONTAINING PROTEIN"/>
    <property type="match status" value="1"/>
</dbReference>
<evidence type="ECO:0000313" key="2">
    <source>
        <dbReference type="EMBL" id="NKE16958.1"/>
    </source>
</evidence>
<dbReference type="Proteomes" id="UP001138708">
    <property type="component" value="Unassembled WGS sequence"/>
</dbReference>
<dbReference type="AlphaFoldDB" id="A0A9X9WFB1"/>
<reference evidence="1" key="1">
    <citation type="submission" date="2020-01" db="EMBL/GenBank/DDBJ databases">
        <authorList>
            <person name="Rat A."/>
        </authorList>
    </citation>
    <scope>NUCLEOTIDE SEQUENCE</scope>
    <source>
        <strain evidence="1">LMG 31161</strain>
    </source>
</reference>
<dbReference type="EMBL" id="JAAEDK010000013">
    <property type="protein sequence ID" value="MBR0659021.1"/>
    <property type="molecule type" value="Genomic_DNA"/>
</dbReference>
<protein>
    <recommendedName>
        <fullName evidence="5">AsmA family protein</fullName>
    </recommendedName>
</protein>
<evidence type="ECO:0000313" key="3">
    <source>
        <dbReference type="Proteomes" id="UP000746741"/>
    </source>
</evidence>
<comment type="caution">
    <text evidence="1">The sequence shown here is derived from an EMBL/GenBank/DDBJ whole genome shotgun (WGS) entry which is preliminary data.</text>
</comment>
<keyword evidence="3" id="KW-1185">Reference proteome</keyword>
<reference evidence="2 3" key="2">
    <citation type="submission" date="2020-02" db="EMBL/GenBank/DDBJ databases">
        <authorList>
            <person name="Sun Q."/>
            <person name="Inoue M."/>
        </authorList>
    </citation>
    <scope>NUCLEOTIDE SEQUENCE [LARGE SCALE GENOMIC DNA]</scope>
    <source>
        <strain evidence="2 3">KCTC 22478</strain>
    </source>
</reference>
<dbReference type="EMBL" id="JAAVUP010000002">
    <property type="protein sequence ID" value="NKE16958.1"/>
    <property type="molecule type" value="Genomic_DNA"/>
</dbReference>
<evidence type="ECO:0000313" key="1">
    <source>
        <dbReference type="EMBL" id="MBR0659021.1"/>
    </source>
</evidence>
<organism evidence="1 4">
    <name type="scientific">Neoroseomonas oryzicola</name>
    <dbReference type="NCBI Taxonomy" id="535904"/>
    <lineage>
        <taxon>Bacteria</taxon>
        <taxon>Pseudomonadati</taxon>
        <taxon>Pseudomonadota</taxon>
        <taxon>Alphaproteobacteria</taxon>
        <taxon>Acetobacterales</taxon>
        <taxon>Acetobacteraceae</taxon>
        <taxon>Neoroseomonas</taxon>
    </lineage>
</organism>
<gene>
    <name evidence="2" type="ORF">GWK15_08395</name>
    <name evidence="1" type="ORF">GXW75_07165</name>
</gene>
<dbReference type="Proteomes" id="UP000746741">
    <property type="component" value="Unassembled WGS sequence"/>
</dbReference>
<dbReference type="GO" id="GO:0090313">
    <property type="term" value="P:regulation of protein targeting to membrane"/>
    <property type="evidence" value="ECO:0007669"/>
    <property type="project" value="TreeGrafter"/>
</dbReference>
<dbReference type="InterPro" id="IPR052894">
    <property type="entry name" value="AsmA-related"/>
</dbReference>
<sequence>MSRRSKIILGILVGLPLLALLAAMVVVPRIELGPTVAARATAALGREVTVASLRVSPGLSIGVALRGARLANIEGGTRPAMAEVASLDATIDLLPLLRGEVVLRDAAADGFVLYLERAPGRRANWHFGERPPAPATPAPPDRSGLPMVHALRLTRSEVVFRTTSGNELRTALDEVTLAAAALDQPAALRAAGSYNAVPLALEAALGSIATLRDASVPFPMTLNATAEGTRLRFEGTSTDPLNVDGMDGRLTLTASSPQAILAMAGAEGGPALPVEVAGKFTRQGDVWRLAEAQGKLDGGDFTAPLLELTEGNTGQPDAVVAQMAFARLDLERLVGDPGASEGGPDAPLAVPARPDPLIRAEVTAREFVHPAISGTEASVKAQVAPSRITLETHFVTSFGARFGAAGEAVPAARGARIAADFELRDADVDGLRRAFGVHSVPVTGRMSVDAALTLEAATASAARRNARISAVASIVNGSISREVIEMASTDIRALFRTSQGMTRVTCLLAAVDVNSGRGEAAPLRIRAGTGTIAGLATFDLNRKRLDLVIGSERASTDFFALDIPVRVSGSFADPSIEPARWSREGRARLERGGMAPLPPNLMEIARRNTCFAGRSLRR</sequence>
<evidence type="ECO:0008006" key="5">
    <source>
        <dbReference type="Google" id="ProtNLM"/>
    </source>
</evidence>
<dbReference type="PANTHER" id="PTHR30441">
    <property type="entry name" value="DUF748 DOMAIN-CONTAINING PROTEIN"/>
    <property type="match status" value="1"/>
</dbReference>
<proteinExistence type="predicted"/>
<dbReference type="RefSeq" id="WP_168040841.1">
    <property type="nucleotide sequence ID" value="NZ_JAAEDK010000013.1"/>
</dbReference>
<accession>A0A9X9WFB1</accession>
<reference evidence="1" key="3">
    <citation type="journal article" date="2021" name="Syst. Appl. Microbiol.">
        <title>Roseomonas hellenica sp. nov., isolated from roots of wild-growing Alkanna tinctoria.</title>
        <authorList>
            <person name="Rat A."/>
            <person name="Naranjo H.D."/>
            <person name="Lebbe L."/>
            <person name="Cnockaert M."/>
            <person name="Krigas N."/>
            <person name="Grigoriadou K."/>
            <person name="Maloupa E."/>
            <person name="Willems A."/>
        </authorList>
    </citation>
    <scope>NUCLEOTIDE SEQUENCE</scope>
    <source>
        <strain evidence="1">LMG 31161</strain>
    </source>
</reference>
<evidence type="ECO:0000313" key="4">
    <source>
        <dbReference type="Proteomes" id="UP001138708"/>
    </source>
</evidence>
<dbReference type="GO" id="GO:0005886">
    <property type="term" value="C:plasma membrane"/>
    <property type="evidence" value="ECO:0007669"/>
    <property type="project" value="TreeGrafter"/>
</dbReference>